<dbReference type="EMBL" id="JAGPYM010000021">
    <property type="protein sequence ID" value="KAH6884287.1"/>
    <property type="molecule type" value="Genomic_DNA"/>
</dbReference>
<keyword evidence="1" id="KW-1133">Transmembrane helix</keyword>
<feature type="signal peptide" evidence="2">
    <location>
        <begin position="1"/>
        <end position="17"/>
    </location>
</feature>
<keyword evidence="4" id="KW-1185">Reference proteome</keyword>
<evidence type="ECO:0000313" key="3">
    <source>
        <dbReference type="EMBL" id="KAH6884287.1"/>
    </source>
</evidence>
<keyword evidence="2" id="KW-0732">Signal</keyword>
<dbReference type="OrthoDB" id="4774241at2759"/>
<keyword evidence="1" id="KW-0472">Membrane</keyword>
<dbReference type="Proteomes" id="UP000777438">
    <property type="component" value="Unassembled WGS sequence"/>
</dbReference>
<name>A0A9P8W151_9HYPO</name>
<feature type="chain" id="PRO_5040193849" evidence="2">
    <location>
        <begin position="18"/>
        <end position="206"/>
    </location>
</feature>
<evidence type="ECO:0000256" key="2">
    <source>
        <dbReference type="SAM" id="SignalP"/>
    </source>
</evidence>
<dbReference type="AlphaFoldDB" id="A0A9P8W151"/>
<sequence>MKAAFFSAIALAMSAFAAPVFDAHNAARDVEVAKRAGISTPQGLITTLQGAVSSVKTHSGSFDNILDKVQSGDISKEEGSNQALPELNSLLDTLTSLVRELTGAAGLDVTDADVKTVQTLAIALVIEVTTIVKGLITILGVRAQLDSVLHSVFQILAKVLILVIGLVAAIVPGLVGALSPLLVGLGSGLVAPLLTLVAGLLAGLAA</sequence>
<gene>
    <name evidence="3" type="ORF">B0T10DRAFT_579820</name>
</gene>
<feature type="transmembrane region" description="Helical" evidence="1">
    <location>
        <begin position="155"/>
        <end position="175"/>
    </location>
</feature>
<evidence type="ECO:0000256" key="1">
    <source>
        <dbReference type="SAM" id="Phobius"/>
    </source>
</evidence>
<keyword evidence="1" id="KW-0812">Transmembrane</keyword>
<reference evidence="3 4" key="1">
    <citation type="journal article" date="2021" name="Nat. Commun.">
        <title>Genetic determinants of endophytism in the Arabidopsis root mycobiome.</title>
        <authorList>
            <person name="Mesny F."/>
            <person name="Miyauchi S."/>
            <person name="Thiergart T."/>
            <person name="Pickel B."/>
            <person name="Atanasova L."/>
            <person name="Karlsson M."/>
            <person name="Huettel B."/>
            <person name="Barry K.W."/>
            <person name="Haridas S."/>
            <person name="Chen C."/>
            <person name="Bauer D."/>
            <person name="Andreopoulos W."/>
            <person name="Pangilinan J."/>
            <person name="LaButti K."/>
            <person name="Riley R."/>
            <person name="Lipzen A."/>
            <person name="Clum A."/>
            <person name="Drula E."/>
            <person name="Henrissat B."/>
            <person name="Kohler A."/>
            <person name="Grigoriev I.V."/>
            <person name="Martin F.M."/>
            <person name="Hacquard S."/>
        </authorList>
    </citation>
    <scope>NUCLEOTIDE SEQUENCE [LARGE SCALE GENOMIC DNA]</scope>
    <source>
        <strain evidence="3 4">MPI-CAGE-CH-0241</strain>
    </source>
</reference>
<proteinExistence type="predicted"/>
<feature type="transmembrane region" description="Helical" evidence="1">
    <location>
        <begin position="120"/>
        <end position="143"/>
    </location>
</feature>
<accession>A0A9P8W151</accession>
<feature type="transmembrane region" description="Helical" evidence="1">
    <location>
        <begin position="181"/>
        <end position="205"/>
    </location>
</feature>
<evidence type="ECO:0000313" key="4">
    <source>
        <dbReference type="Proteomes" id="UP000777438"/>
    </source>
</evidence>
<protein>
    <submittedName>
        <fullName evidence="3">Uncharacterized protein</fullName>
    </submittedName>
</protein>
<organism evidence="3 4">
    <name type="scientific">Thelonectria olida</name>
    <dbReference type="NCBI Taxonomy" id="1576542"/>
    <lineage>
        <taxon>Eukaryota</taxon>
        <taxon>Fungi</taxon>
        <taxon>Dikarya</taxon>
        <taxon>Ascomycota</taxon>
        <taxon>Pezizomycotina</taxon>
        <taxon>Sordariomycetes</taxon>
        <taxon>Hypocreomycetidae</taxon>
        <taxon>Hypocreales</taxon>
        <taxon>Nectriaceae</taxon>
        <taxon>Thelonectria</taxon>
    </lineage>
</organism>
<comment type="caution">
    <text evidence="3">The sequence shown here is derived from an EMBL/GenBank/DDBJ whole genome shotgun (WGS) entry which is preliminary data.</text>
</comment>